<accession>A0A2B7WG21</accession>
<feature type="region of interest" description="Disordered" evidence="1">
    <location>
        <begin position="373"/>
        <end position="413"/>
    </location>
</feature>
<evidence type="ECO:0000313" key="2">
    <source>
        <dbReference type="EMBL" id="PGG95400.1"/>
    </source>
</evidence>
<protein>
    <submittedName>
        <fullName evidence="2">Uncharacterized protein</fullName>
    </submittedName>
</protein>
<reference evidence="2 3" key="1">
    <citation type="submission" date="2017-10" db="EMBL/GenBank/DDBJ databases">
        <title>Comparative genomics in systemic dimorphic fungi from Ajellomycetaceae.</title>
        <authorList>
            <person name="Munoz J.F."/>
            <person name="Mcewen J.G."/>
            <person name="Clay O.K."/>
            <person name="Cuomo C.A."/>
        </authorList>
    </citation>
    <scope>NUCLEOTIDE SEQUENCE [LARGE SCALE GENOMIC DNA]</scope>
    <source>
        <strain evidence="2 3">UAMH5409</strain>
    </source>
</reference>
<sequence>MEYFFGGESGDINNLPRLTFGELKRALPHGVNVTLFTTACNPAGWLVQPLLDKVIFPNVLGIAGSGTEQEAQPWSFSRSMERACTGSTASIIPQSVISIEEQGQNEAEIFTHPTYLSLACTIFETVKRIDLLAGMQGALFSGQDDETCSMGRKLRYRATEYLSSKLGKDNLGGNISLHSTLRKFLNRETQLSDETILRQLVIVQCRLGQLQDVDEYLLAMGIGMPSSKDYAVEEWERNEKLLERHRLIMEYLRKHLKQQGYSLNEQAILQGLNNEFVDWYKKGLGMMNKFHLLLSFSYERLTPEESASLAEAIYLHIQTRNPEITTATKNVYPTGDSFSFGDFLGHFHKHKWVCNPSSLRRELQYFTEKHLSPEEQGLLSREAFKKPMTEGPQDEEKDGAVDPVLSSNDESKE</sequence>
<dbReference type="Proteomes" id="UP000223968">
    <property type="component" value="Unassembled WGS sequence"/>
</dbReference>
<evidence type="ECO:0000313" key="3">
    <source>
        <dbReference type="Proteomes" id="UP000223968"/>
    </source>
</evidence>
<gene>
    <name evidence="2" type="ORF">AJ79_10074</name>
</gene>
<dbReference type="EMBL" id="PDNB01000349">
    <property type="protein sequence ID" value="PGG95400.1"/>
    <property type="molecule type" value="Genomic_DNA"/>
</dbReference>
<comment type="caution">
    <text evidence="2">The sequence shown here is derived from an EMBL/GenBank/DDBJ whole genome shotgun (WGS) entry which is preliminary data.</text>
</comment>
<keyword evidence="3" id="KW-1185">Reference proteome</keyword>
<dbReference type="STRING" id="1447875.A0A2B7WG21"/>
<name>A0A2B7WG21_9EURO</name>
<proteinExistence type="predicted"/>
<dbReference type="AlphaFoldDB" id="A0A2B7WG21"/>
<evidence type="ECO:0000256" key="1">
    <source>
        <dbReference type="SAM" id="MobiDB-lite"/>
    </source>
</evidence>
<organism evidence="2 3">
    <name type="scientific">Helicocarpus griseus UAMH5409</name>
    <dbReference type="NCBI Taxonomy" id="1447875"/>
    <lineage>
        <taxon>Eukaryota</taxon>
        <taxon>Fungi</taxon>
        <taxon>Dikarya</taxon>
        <taxon>Ascomycota</taxon>
        <taxon>Pezizomycotina</taxon>
        <taxon>Eurotiomycetes</taxon>
        <taxon>Eurotiomycetidae</taxon>
        <taxon>Onygenales</taxon>
        <taxon>Ajellomycetaceae</taxon>
        <taxon>Helicocarpus</taxon>
    </lineage>
</organism>